<name>A0AAD2B6D4_9RALS</name>
<organism evidence="1 2">
    <name type="scientific">Ralstonia wenshanensis</name>
    <dbReference type="NCBI Taxonomy" id="2842456"/>
    <lineage>
        <taxon>Bacteria</taxon>
        <taxon>Pseudomonadati</taxon>
        <taxon>Pseudomonadota</taxon>
        <taxon>Betaproteobacteria</taxon>
        <taxon>Burkholderiales</taxon>
        <taxon>Burkholderiaceae</taxon>
        <taxon>Ralstonia</taxon>
    </lineage>
</organism>
<accession>A0AAD2B6D4</accession>
<gene>
    <name evidence="1" type="ORF">LMG18091_03495</name>
</gene>
<sequence length="688" mass="77472">MNVDPLRLGLTIDSPLITPSASNYRPPTWPPARDWPAIIDASGDVVSRWGDSVWRLDPWAGTATCLNFGDGHVARGAPIDSRNADLLRRITGWWMWGPNGVRSAGTLRSRFAQIRRLFVLCSSEGILASQLGRFPRVADRIPQLIPSAQAGEMLRLLHIIYEQRDVIGFKILDREGLVRLEAAIAARQSHQTRQTPYIPPRIWRYQIVRLRTCLDDFLTHRERIEDCFRFCVEAYTRNCGSLAAAFTEPGSSATNPFQWISGVTGARSGKRYYGPFVLTAEKFGIDALLERWVGPRDRPYGFASIGVDSFSSYLTLISRVGLSYLLNFSLMRVEEGWSLRTNCLHVEVDPRFGSIYTLHGVTTKTMRDNDAIWITSPSAEIAVAAMLSVARLRIECAAANPSALATAEDLRNPYLQSFMYEPWSVGGTPNYRVRPKYWVYQAVLAKYPRLLDMEEMRITKEDLDFTRLVTPTLDMKKFAVGKVWPLAWHQLRRTGAVNMLASGLVSDASLQYQLKHVSRAMSVYYGSGHSHVRLEEDAHRLYIRTLYETLGRELVQITTDRFVSPHGDKRKSEIVRLIDPADVKNLTRLTKKGLVACREIILGACMNREPCPYGGIDSVAHCGGGDGGGDTKPCPNVLYDRDKIRQVKALDRQLDERLVDAPPDSPLRASLDAQKRSIRNYLDVIEPD</sequence>
<protein>
    <recommendedName>
        <fullName evidence="3">Integrase</fullName>
    </recommendedName>
</protein>
<keyword evidence="2" id="KW-1185">Reference proteome</keyword>
<dbReference type="Proteomes" id="UP001189915">
    <property type="component" value="Unassembled WGS sequence"/>
</dbReference>
<dbReference type="AlphaFoldDB" id="A0AAD2B6D4"/>
<comment type="caution">
    <text evidence="1">The sequence shown here is derived from an EMBL/GenBank/DDBJ whole genome shotgun (WGS) entry which is preliminary data.</text>
</comment>
<evidence type="ECO:0008006" key="3">
    <source>
        <dbReference type="Google" id="ProtNLM"/>
    </source>
</evidence>
<reference evidence="1 2" key="1">
    <citation type="submission" date="2023-07" db="EMBL/GenBank/DDBJ databases">
        <authorList>
            <person name="Peeters C."/>
        </authorList>
    </citation>
    <scope>NUCLEOTIDE SEQUENCE [LARGE SCALE GENOMIC DNA]</scope>
    <source>
        <strain evidence="1 2">LMG 18091</strain>
    </source>
</reference>
<evidence type="ECO:0000313" key="1">
    <source>
        <dbReference type="EMBL" id="CAJ0701679.1"/>
    </source>
</evidence>
<dbReference type="RefSeq" id="WP_232039776.1">
    <property type="nucleotide sequence ID" value="NZ_CATWAF010000005.1"/>
</dbReference>
<evidence type="ECO:0000313" key="2">
    <source>
        <dbReference type="Proteomes" id="UP001189915"/>
    </source>
</evidence>
<proteinExistence type="predicted"/>
<dbReference type="EMBL" id="CATWAF010000005">
    <property type="protein sequence ID" value="CAJ0701679.1"/>
    <property type="molecule type" value="Genomic_DNA"/>
</dbReference>